<evidence type="ECO:0000313" key="3">
    <source>
        <dbReference type="EMBL" id="CAP57460.1"/>
    </source>
</evidence>
<feature type="region of interest" description="Disordered" evidence="1">
    <location>
        <begin position="1"/>
        <end position="22"/>
    </location>
</feature>
<dbReference type="Proteomes" id="UP000001176">
    <property type="component" value="Chromosome"/>
</dbReference>
<sequence length="169" mass="18640">MTVGGAGQHRSIMTGHSPVDGADDGAATVHHFPLRRMLPLEDAALYLGIPARRLRILGLLNAGPRPAARHGRNAMYRVEDLDRYVATLYAEARISMAEQARQRQEWRVRAATTVDFDAHGRRRGPVDPCMQILTLNALVSVGSPLVLKMLFVSGLGVIFLSHTPLVWRL</sequence>
<keyword evidence="2" id="KW-0472">Membrane</keyword>
<proteinExistence type="predicted"/>
<dbReference type="AlphaFoldDB" id="A9H4N4"/>
<evidence type="ECO:0000313" key="4">
    <source>
        <dbReference type="Proteomes" id="UP000001176"/>
    </source>
</evidence>
<dbReference type="EMBL" id="AM889285">
    <property type="protein sequence ID" value="CAP57460.1"/>
    <property type="molecule type" value="Genomic_DNA"/>
</dbReference>
<feature type="transmembrane region" description="Helical" evidence="2">
    <location>
        <begin position="145"/>
        <end position="167"/>
    </location>
</feature>
<gene>
    <name evidence="3" type="ordered locus">GDI3517</name>
</gene>
<keyword evidence="4" id="KW-1185">Reference proteome</keyword>
<keyword evidence="2" id="KW-0812">Transmembrane</keyword>
<keyword evidence="2" id="KW-1133">Transmembrane helix</keyword>
<reference evidence="3 4" key="1">
    <citation type="journal article" date="2009" name="BMC Genomics">
        <title>Complete genome sequence of the sugarcane nitrogen-fixing endophyte Gluconacetobacter diazotrophicus Pal5.</title>
        <authorList>
            <person name="Bertalan M."/>
            <person name="Albano R."/>
            <person name="Padua V."/>
            <person name="Rouws L."/>
            <person name="Rojas C."/>
            <person name="Hemerly A."/>
            <person name="Teixeira K."/>
            <person name="Schwab S."/>
            <person name="Araujo J."/>
            <person name="Oliveira A."/>
            <person name="Franca L."/>
            <person name="Magalhaes V."/>
            <person name="Alqueres S."/>
            <person name="Cardoso A."/>
            <person name="Almeida W."/>
            <person name="Loureiro M.M."/>
            <person name="Nogueira E."/>
            <person name="Cidade D."/>
            <person name="Oliveira D."/>
            <person name="Simao T."/>
            <person name="Macedo J."/>
            <person name="Valadao A."/>
            <person name="Dreschsel M."/>
            <person name="Freitas F."/>
            <person name="Vidal M."/>
            <person name="Guedes H."/>
            <person name="Rodrigues E."/>
            <person name="Meneses C."/>
            <person name="Brioso P."/>
            <person name="Pozzer L."/>
            <person name="Figueiredo D."/>
            <person name="Montano H."/>
            <person name="Junior J."/>
            <person name="Filho G."/>
            <person name="Flores V."/>
            <person name="Ferreira B."/>
            <person name="Branco A."/>
            <person name="Gonzalez P."/>
            <person name="Guillobel H."/>
            <person name="Lemos M."/>
            <person name="Seibel L."/>
            <person name="Macedo J."/>
            <person name="Alves-Ferreira M."/>
            <person name="Sachetto-Martins G."/>
            <person name="Coelho A."/>
            <person name="Santos E."/>
            <person name="Amaral G."/>
            <person name="Neves A."/>
            <person name="Pacheco A.B."/>
            <person name="Carvalho D."/>
            <person name="Lery L."/>
            <person name="Bisch P."/>
            <person name="Rossle S.C."/>
            <person name="Urmenyi T."/>
            <person name="Kruger W.V."/>
            <person name="Martins O."/>
            <person name="Baldani J.I."/>
            <person name="Ferreira P.C."/>
        </authorList>
    </citation>
    <scope>NUCLEOTIDE SEQUENCE [LARGE SCALE GENOMIC DNA]</scope>
    <source>
        <strain evidence="4">ATCC 49037 / DSM 5601 / CCUG 37298 / CIP 103539 / LMG 7603 / PAl5</strain>
    </source>
</reference>
<evidence type="ECO:0000256" key="1">
    <source>
        <dbReference type="SAM" id="MobiDB-lite"/>
    </source>
</evidence>
<protein>
    <recommendedName>
        <fullName evidence="5">Helix-turn-helix domain-containing protein</fullName>
    </recommendedName>
</protein>
<evidence type="ECO:0000256" key="2">
    <source>
        <dbReference type="SAM" id="Phobius"/>
    </source>
</evidence>
<evidence type="ECO:0008006" key="5">
    <source>
        <dbReference type="Google" id="ProtNLM"/>
    </source>
</evidence>
<dbReference type="KEGG" id="gdi:GDI3517"/>
<name>A9H4N4_GLUDA</name>
<organism evidence="3 4">
    <name type="scientific">Gluconacetobacter diazotrophicus (strain ATCC 49037 / DSM 5601 / CCUG 37298 / CIP 103539 / LMG 7603 / PAl5)</name>
    <dbReference type="NCBI Taxonomy" id="272568"/>
    <lineage>
        <taxon>Bacteria</taxon>
        <taxon>Pseudomonadati</taxon>
        <taxon>Pseudomonadota</taxon>
        <taxon>Alphaproteobacteria</taxon>
        <taxon>Acetobacterales</taxon>
        <taxon>Acetobacteraceae</taxon>
        <taxon>Gluconacetobacter</taxon>
    </lineage>
</organism>
<accession>A9H4N4</accession>